<keyword evidence="8" id="KW-0449">Lipoprotein</keyword>
<keyword evidence="7" id="KW-1015">Disulfide bond</keyword>
<dbReference type="GeneID" id="109056106"/>
<keyword evidence="5" id="KW-0496">Mitochondrion</keyword>
<evidence type="ECO:0000256" key="1">
    <source>
        <dbReference type="ARBA" id="ARBA00002689"/>
    </source>
</evidence>
<dbReference type="Proteomes" id="UP001155660">
    <property type="component" value="Chromosome B6"/>
</dbReference>
<evidence type="ECO:0000313" key="15">
    <source>
        <dbReference type="RefSeq" id="XP_042581245.1"/>
    </source>
</evidence>
<dbReference type="RefSeq" id="XP_042581245.1">
    <property type="nucleotide sequence ID" value="XM_042725311.1"/>
</dbReference>
<evidence type="ECO:0000256" key="2">
    <source>
        <dbReference type="ARBA" id="ARBA00022707"/>
    </source>
</evidence>
<keyword evidence="2" id="KW-0519">Myristate</keyword>
<dbReference type="InterPro" id="IPR042860">
    <property type="entry name" value="MIC25"/>
</dbReference>
<keyword evidence="4 11" id="KW-0175">Coiled coil</keyword>
<dbReference type="PANTHER" id="PTHR47609">
    <property type="entry name" value="MICOS COMPLEX SUBUNIT MIC25"/>
    <property type="match status" value="1"/>
</dbReference>
<accession>A0A9R0A187</accession>
<dbReference type="AlphaFoldDB" id="A0A9R0A187"/>
<evidence type="ECO:0000256" key="4">
    <source>
        <dbReference type="ARBA" id="ARBA00023054"/>
    </source>
</evidence>
<proteinExistence type="inferred from homology"/>
<feature type="compositionally biased region" description="Low complexity" evidence="12">
    <location>
        <begin position="40"/>
        <end position="56"/>
    </location>
</feature>
<evidence type="ECO:0000256" key="11">
    <source>
        <dbReference type="SAM" id="Coils"/>
    </source>
</evidence>
<dbReference type="InterPro" id="IPR007964">
    <property type="entry name" value="MIC19/MIC25"/>
</dbReference>
<dbReference type="KEGG" id="ccar:109056106"/>
<evidence type="ECO:0000256" key="3">
    <source>
        <dbReference type="ARBA" id="ARBA00022792"/>
    </source>
</evidence>
<keyword evidence="3" id="KW-0999">Mitochondrion inner membrane</keyword>
<dbReference type="Pfam" id="PF05300">
    <property type="entry name" value="MIC19_MIC25"/>
    <property type="match status" value="1"/>
</dbReference>
<name>A0A9R0A187_CYPCA</name>
<evidence type="ECO:0000256" key="9">
    <source>
        <dbReference type="ARBA" id="ARBA00034476"/>
    </source>
</evidence>
<keyword evidence="6" id="KW-0472">Membrane</keyword>
<sequence>MGAADSKSRSVSYGLDEQDNVTVIHGVKLSGDVLQRMRESGPSSSSSSSSPGAESAKPAPGTLFLLLSSAALGYTSQSHLCDMLIFQGPSRSAAETQEELRRRFEREQALVQEELARISRREREMAGDDMNPAGLRETAKTRQELDKTHNLPDALSVRARQLKKKEDELKHLEQFYKEQLQLMEKKNAEFYRQTAHMYEQQALEAEATVKPRQVSPVCSELQLQVLSCYRLNPQQTLRCSQLAKDYINCINTSKKNLLVNHG</sequence>
<dbReference type="RefSeq" id="XP_042581243.1">
    <property type="nucleotide sequence ID" value="XM_042725309.1"/>
</dbReference>
<evidence type="ECO:0000256" key="10">
    <source>
        <dbReference type="ARBA" id="ARBA00034480"/>
    </source>
</evidence>
<protein>
    <submittedName>
        <fullName evidence="13 14">Coiled-coil-helix-coiled-coil-helix domain containing 6b isoform X1</fullName>
    </submittedName>
</protein>
<evidence type="ECO:0000313" key="14">
    <source>
        <dbReference type="RefSeq" id="XP_042581244.1"/>
    </source>
</evidence>
<evidence type="ECO:0000256" key="8">
    <source>
        <dbReference type="ARBA" id="ARBA00023288"/>
    </source>
</evidence>
<dbReference type="GO" id="GO:0061617">
    <property type="term" value="C:MICOS complex"/>
    <property type="evidence" value="ECO:0007669"/>
    <property type="project" value="InterPro"/>
</dbReference>
<feature type="region of interest" description="Disordered" evidence="12">
    <location>
        <begin position="32"/>
        <end position="58"/>
    </location>
</feature>
<evidence type="ECO:0000256" key="7">
    <source>
        <dbReference type="ARBA" id="ARBA00023157"/>
    </source>
</evidence>
<comment type="function">
    <text evidence="1">Component of the MICOS complex, a large protein complex of the mitochondrial inner membrane that plays crucial roles in the maintenance of crista junctions, inner membrane architecture, and formation of contact sites to the outer membrane.</text>
</comment>
<organism evidence="15">
    <name type="scientific">Cyprinus carpio</name>
    <name type="common">Common carp</name>
    <dbReference type="NCBI Taxonomy" id="7962"/>
    <lineage>
        <taxon>Eukaryota</taxon>
        <taxon>Metazoa</taxon>
        <taxon>Chordata</taxon>
        <taxon>Craniata</taxon>
        <taxon>Vertebrata</taxon>
        <taxon>Euteleostomi</taxon>
        <taxon>Actinopterygii</taxon>
        <taxon>Neopterygii</taxon>
        <taxon>Teleostei</taxon>
        <taxon>Ostariophysi</taxon>
        <taxon>Cypriniformes</taxon>
        <taxon>Cyprinidae</taxon>
        <taxon>Cyprininae</taxon>
        <taxon>Cyprinus</taxon>
    </lineage>
</organism>
<evidence type="ECO:0000256" key="12">
    <source>
        <dbReference type="SAM" id="MobiDB-lite"/>
    </source>
</evidence>
<dbReference type="CTD" id="492522"/>
<dbReference type="OrthoDB" id="70030at2759"/>
<dbReference type="PANTHER" id="PTHR47609:SF1">
    <property type="entry name" value="MICOS COMPLEX SUBUNIT MIC25"/>
    <property type="match status" value="1"/>
</dbReference>
<gene>
    <name evidence="13 14 15" type="primary">chchd6b</name>
</gene>
<evidence type="ECO:0000256" key="5">
    <source>
        <dbReference type="ARBA" id="ARBA00023128"/>
    </source>
</evidence>
<feature type="coiled-coil region" evidence="11">
    <location>
        <begin position="94"/>
        <end position="121"/>
    </location>
</feature>
<dbReference type="RefSeq" id="XP_042581244.1">
    <property type="nucleotide sequence ID" value="XM_042725310.1"/>
</dbReference>
<evidence type="ECO:0000313" key="13">
    <source>
        <dbReference type="RefSeq" id="XP_042581243.1"/>
    </source>
</evidence>
<reference evidence="13 14" key="1">
    <citation type="submission" date="2025-04" db="UniProtKB">
        <authorList>
            <consortium name="RefSeq"/>
        </authorList>
    </citation>
    <scope>IDENTIFICATION</scope>
    <source>
        <tissue evidence="13 14">Muscle</tissue>
    </source>
</reference>
<comment type="subcellular location">
    <subcellularLocation>
        <location evidence="9">Mitochondrion inner membrane</location>
        <topology evidence="9">Lipid-anchor</topology>
    </subcellularLocation>
</comment>
<evidence type="ECO:0000256" key="6">
    <source>
        <dbReference type="ARBA" id="ARBA00023136"/>
    </source>
</evidence>
<comment type="similarity">
    <text evidence="10">Belongs to the MICOS complex subunit Mic19 family. Metazoan Mic25 subfamily.</text>
</comment>